<dbReference type="PANTHER" id="PTHR10625">
    <property type="entry name" value="HISTONE DEACETYLASE HDAC1-RELATED"/>
    <property type="match status" value="1"/>
</dbReference>
<evidence type="ECO:0000256" key="1">
    <source>
        <dbReference type="ARBA" id="ARBA00005947"/>
    </source>
</evidence>
<dbReference type="Gene3D" id="3.40.800.20">
    <property type="entry name" value="Histone deacetylase domain"/>
    <property type="match status" value="1"/>
</dbReference>
<dbReference type="Pfam" id="PF00850">
    <property type="entry name" value="Hist_deacetyl"/>
    <property type="match status" value="1"/>
</dbReference>
<keyword evidence="4" id="KW-1185">Reference proteome</keyword>
<comment type="caution">
    <text evidence="3">The sequence shown here is derived from an EMBL/GenBank/DDBJ whole genome shotgun (WGS) entry which is preliminary data.</text>
</comment>
<name>L8JH97_9GAMM</name>
<comment type="similarity">
    <text evidence="1">Belongs to the histone deacetylase family.</text>
</comment>
<accession>L8JH97</accession>
<dbReference type="PRINTS" id="PR01270">
    <property type="entry name" value="HDASUPER"/>
</dbReference>
<dbReference type="OrthoDB" id="9808367at2"/>
<organism evidence="3 4">
    <name type="scientific">Photobacterium marinum</name>
    <dbReference type="NCBI Taxonomy" id="1056511"/>
    <lineage>
        <taxon>Bacteria</taxon>
        <taxon>Pseudomonadati</taxon>
        <taxon>Pseudomonadota</taxon>
        <taxon>Gammaproteobacteria</taxon>
        <taxon>Vibrionales</taxon>
        <taxon>Vibrionaceae</taxon>
        <taxon>Photobacterium</taxon>
    </lineage>
</organism>
<dbReference type="InterPro" id="IPR000286">
    <property type="entry name" value="HDACs"/>
</dbReference>
<protein>
    <submittedName>
        <fullName evidence="3">Histone deacetylase superfamily</fullName>
    </submittedName>
</protein>
<dbReference type="InterPro" id="IPR023801">
    <property type="entry name" value="His_deacetylse_dom"/>
</dbReference>
<evidence type="ECO:0000313" key="4">
    <source>
        <dbReference type="Proteomes" id="UP000011134"/>
    </source>
</evidence>
<dbReference type="EMBL" id="AMZO01000002">
    <property type="protein sequence ID" value="ELR67633.1"/>
    <property type="molecule type" value="Genomic_DNA"/>
</dbReference>
<evidence type="ECO:0000313" key="3">
    <source>
        <dbReference type="EMBL" id="ELR67633.1"/>
    </source>
</evidence>
<dbReference type="Proteomes" id="UP000011134">
    <property type="component" value="Unassembled WGS sequence"/>
</dbReference>
<sequence>MTTTFITHGDYLLHSMGEQHPECPERLGAITSYLASTELGNQVTWLSAESATNEQLERVHPADYIRRLDSMQPQRGLVYADPDTALNPHTMHAARLAAGAVTMATELVLSGKISNAFCAVRPPGHHAEHNTAMGFCFFNNIAVGVEQALTHYEIERVAILDFDVHHCNGTVDAFKDRPEVLVCSTFQHPFYPLRYYDIQRPNIVNSPLRAGTTGYQFRNVIEQDWLPALHYHQPQMIFVSAGFDAHKADPLGQLLLDESDYRWVTKLIVDAAACYADNRIVSTLEGGYDLEALAHSVHTHIDVLVNG</sequence>
<evidence type="ECO:0000259" key="2">
    <source>
        <dbReference type="Pfam" id="PF00850"/>
    </source>
</evidence>
<dbReference type="PANTHER" id="PTHR10625:SF10">
    <property type="entry name" value="HISTONE DEACETYLASE HDAC1"/>
    <property type="match status" value="1"/>
</dbReference>
<reference evidence="3 4" key="1">
    <citation type="submission" date="2012-12" db="EMBL/GenBank/DDBJ databases">
        <title>Genome Assembly of Photobacterium sp. AK15.</title>
        <authorList>
            <person name="Khatri I."/>
            <person name="Vaidya B."/>
            <person name="Srinivas T.N.R."/>
            <person name="Subramanian S."/>
            <person name="Pinnaka A."/>
        </authorList>
    </citation>
    <scope>NUCLEOTIDE SEQUENCE [LARGE SCALE GENOMIC DNA]</scope>
    <source>
        <strain evidence="3 4">AK15</strain>
    </source>
</reference>
<proteinExistence type="inferred from homology"/>
<feature type="domain" description="Histone deacetylase" evidence="2">
    <location>
        <begin position="20"/>
        <end position="303"/>
    </location>
</feature>
<dbReference type="GO" id="GO:0040029">
    <property type="term" value="P:epigenetic regulation of gene expression"/>
    <property type="evidence" value="ECO:0007669"/>
    <property type="project" value="TreeGrafter"/>
</dbReference>
<dbReference type="GO" id="GO:0004407">
    <property type="term" value="F:histone deacetylase activity"/>
    <property type="evidence" value="ECO:0007669"/>
    <property type="project" value="TreeGrafter"/>
</dbReference>
<dbReference type="InterPro" id="IPR023696">
    <property type="entry name" value="Ureohydrolase_dom_sf"/>
</dbReference>
<dbReference type="RefSeq" id="WP_007462293.1">
    <property type="nucleotide sequence ID" value="NZ_AMZO01000002.1"/>
</dbReference>
<dbReference type="CDD" id="cd11599">
    <property type="entry name" value="HDAC_classII_2"/>
    <property type="match status" value="1"/>
</dbReference>
<dbReference type="AlphaFoldDB" id="L8JH97"/>
<dbReference type="PATRIC" id="fig|1056511.3.peg.636"/>
<dbReference type="SUPFAM" id="SSF52768">
    <property type="entry name" value="Arginase/deacetylase"/>
    <property type="match status" value="1"/>
</dbReference>
<gene>
    <name evidence="3" type="ORF">C942_01563</name>
</gene>
<dbReference type="InterPro" id="IPR037138">
    <property type="entry name" value="His_deacetylse_dom_sf"/>
</dbReference>